<organism evidence="1 2">
    <name type="scientific">Strigamia maritima</name>
    <name type="common">European centipede</name>
    <name type="synonym">Geophilus maritimus</name>
    <dbReference type="NCBI Taxonomy" id="126957"/>
    <lineage>
        <taxon>Eukaryota</taxon>
        <taxon>Metazoa</taxon>
        <taxon>Ecdysozoa</taxon>
        <taxon>Arthropoda</taxon>
        <taxon>Myriapoda</taxon>
        <taxon>Chilopoda</taxon>
        <taxon>Pleurostigmophora</taxon>
        <taxon>Geophilomorpha</taxon>
        <taxon>Linotaeniidae</taxon>
        <taxon>Strigamia</taxon>
    </lineage>
</organism>
<accession>T1JHE5</accession>
<keyword evidence="2" id="KW-1185">Reference proteome</keyword>
<reference evidence="1" key="2">
    <citation type="submission" date="2015-02" db="UniProtKB">
        <authorList>
            <consortium name="EnsemblMetazoa"/>
        </authorList>
    </citation>
    <scope>IDENTIFICATION</scope>
</reference>
<reference evidence="2" key="1">
    <citation type="submission" date="2011-05" db="EMBL/GenBank/DDBJ databases">
        <authorList>
            <person name="Richards S.R."/>
            <person name="Qu J."/>
            <person name="Jiang H."/>
            <person name="Jhangiani S.N."/>
            <person name="Agravi P."/>
            <person name="Goodspeed R."/>
            <person name="Gross S."/>
            <person name="Mandapat C."/>
            <person name="Jackson L."/>
            <person name="Mathew T."/>
            <person name="Pu L."/>
            <person name="Thornton R."/>
            <person name="Saada N."/>
            <person name="Wilczek-Boney K.B."/>
            <person name="Lee S."/>
            <person name="Kovar C."/>
            <person name="Wu Y."/>
            <person name="Scherer S.E."/>
            <person name="Worley K.C."/>
            <person name="Muzny D.M."/>
            <person name="Gibbs R."/>
        </authorList>
    </citation>
    <scope>NUCLEOTIDE SEQUENCE</scope>
    <source>
        <strain evidence="2">Brora</strain>
    </source>
</reference>
<dbReference type="AlphaFoldDB" id="T1JHE5"/>
<dbReference type="Proteomes" id="UP000014500">
    <property type="component" value="Unassembled WGS sequence"/>
</dbReference>
<dbReference type="HOGENOM" id="CLU_1654352_0_0_1"/>
<sequence>MSAGLGHDSWPSVGQPHWSSVIRTAHAGPASHWPTRKLDVAPKVCGDQRWLTDGNLRFSPSLLVLFTPFAFLNYPLRTSIKGVRGLKLQTPFACLIPTFLPFNVKREDAMGIVSFAIHDEIMGASHRIGVSLLFILLPVGDPCNRVRREGERVQSHLHAR</sequence>
<name>T1JHE5_STRMM</name>
<dbReference type="EMBL" id="JH431312">
    <property type="status" value="NOT_ANNOTATED_CDS"/>
    <property type="molecule type" value="Genomic_DNA"/>
</dbReference>
<proteinExistence type="predicted"/>
<evidence type="ECO:0000313" key="1">
    <source>
        <dbReference type="EnsemblMetazoa" id="SMAR013276-PA"/>
    </source>
</evidence>
<dbReference type="EnsemblMetazoa" id="SMAR013276-RA">
    <property type="protein sequence ID" value="SMAR013276-PA"/>
    <property type="gene ID" value="SMAR013276"/>
</dbReference>
<evidence type="ECO:0000313" key="2">
    <source>
        <dbReference type="Proteomes" id="UP000014500"/>
    </source>
</evidence>
<protein>
    <submittedName>
        <fullName evidence="1">Uncharacterized protein</fullName>
    </submittedName>
</protein>